<proteinExistence type="predicted"/>
<sequence>MSFFKFIFSKTFLIQLGIAVILIVALIFGTMSWLNFTTNHDQRIKVPDLSKLSLDIVEKKLDELDLRVKIMDSANYNPDYPRFSVIEQVPAAGKFVKEDRKIYIKLNPSGYPKLEIPEFERITKRQVESKLLSLGFKIGDITYKPDFAENAVLELSHNGKRLKAGDKLKKTAIIDMVLGDGQVNYNSER</sequence>
<gene>
    <name evidence="1" type="ORF">FVB9532_02742</name>
</gene>
<organism evidence="1 2">
    <name type="scientific">Mesonia oceanica</name>
    <dbReference type="NCBI Taxonomy" id="2687242"/>
    <lineage>
        <taxon>Bacteria</taxon>
        <taxon>Pseudomonadati</taxon>
        <taxon>Bacteroidota</taxon>
        <taxon>Flavobacteriia</taxon>
        <taxon>Flavobacteriales</taxon>
        <taxon>Flavobacteriaceae</taxon>
        <taxon>Mesonia</taxon>
    </lineage>
</organism>
<protein>
    <submittedName>
        <fullName evidence="1">Uncharacterized protein</fullName>
    </submittedName>
</protein>
<reference evidence="1" key="1">
    <citation type="submission" date="2019-09" db="EMBL/GenBank/DDBJ databases">
        <authorList>
            <person name="Rodrigo-Torres L."/>
            <person name="Arahal R. D."/>
            <person name="Lucena T."/>
        </authorList>
    </citation>
    <scope>NUCLEOTIDE SEQUENCE</scope>
    <source>
        <strain evidence="1">ISS653</strain>
    </source>
</reference>
<evidence type="ECO:0000313" key="1">
    <source>
        <dbReference type="EMBL" id="VVV01450.1"/>
    </source>
</evidence>
<dbReference type="Proteomes" id="UP000356253">
    <property type="component" value="Unassembled WGS sequence"/>
</dbReference>
<evidence type="ECO:0000313" key="2">
    <source>
        <dbReference type="Proteomes" id="UP000356253"/>
    </source>
</evidence>
<accession>A0AC61YB35</accession>
<name>A0AC61YB35_9FLAO</name>
<keyword evidence="2" id="KW-1185">Reference proteome</keyword>
<dbReference type="EMBL" id="CABVMM010000010">
    <property type="protein sequence ID" value="VVV01450.1"/>
    <property type="molecule type" value="Genomic_DNA"/>
</dbReference>
<comment type="caution">
    <text evidence="1">The sequence shown here is derived from an EMBL/GenBank/DDBJ whole genome shotgun (WGS) entry which is preliminary data.</text>
</comment>